<dbReference type="Pfam" id="PF01979">
    <property type="entry name" value="Amidohydro_1"/>
    <property type="match status" value="1"/>
</dbReference>
<dbReference type="GO" id="GO:0008448">
    <property type="term" value="F:N-acetylglucosamine-6-phosphate deacetylase activity"/>
    <property type="evidence" value="ECO:0007669"/>
    <property type="project" value="UniProtKB-EC"/>
</dbReference>
<dbReference type="Gene3D" id="3.20.20.140">
    <property type="entry name" value="Metal-dependent hydrolases"/>
    <property type="match status" value="1"/>
</dbReference>
<organism evidence="7 8">
    <name type="scientific">Evansella alkalicola</name>
    <dbReference type="NCBI Taxonomy" id="745819"/>
    <lineage>
        <taxon>Bacteria</taxon>
        <taxon>Bacillati</taxon>
        <taxon>Bacillota</taxon>
        <taxon>Bacilli</taxon>
        <taxon>Bacillales</taxon>
        <taxon>Bacillaceae</taxon>
        <taxon>Evansella</taxon>
    </lineage>
</organism>
<keyword evidence="3 5" id="KW-0378">Hydrolase</keyword>
<comment type="similarity">
    <text evidence="1 5">Belongs to the metallo-dependent hydrolases superfamily. NagA family.</text>
</comment>
<dbReference type="InterPro" id="IPR006680">
    <property type="entry name" value="Amidohydro-rel"/>
</dbReference>
<name>A0ABS6JTZ1_9BACI</name>
<dbReference type="PANTHER" id="PTHR11113:SF14">
    <property type="entry name" value="N-ACETYLGLUCOSAMINE-6-PHOSPHATE DEACETYLASE"/>
    <property type="match status" value="1"/>
</dbReference>
<evidence type="ECO:0000256" key="5">
    <source>
        <dbReference type="PIRNR" id="PIRNR038994"/>
    </source>
</evidence>
<proteinExistence type="inferred from homology"/>
<gene>
    <name evidence="7" type="primary">nagA</name>
    <name evidence="7" type="ORF">KS407_08825</name>
</gene>
<evidence type="ECO:0000256" key="3">
    <source>
        <dbReference type="ARBA" id="ARBA00022801"/>
    </source>
</evidence>
<protein>
    <submittedName>
        <fullName evidence="7">N-acetylglucosamine-6-phosphate deacetylase</fullName>
        <ecNumber evidence="7">3.5.1.25</ecNumber>
    </submittedName>
</protein>
<dbReference type="InterPro" id="IPR003764">
    <property type="entry name" value="GlcNAc_6-P_deAcase"/>
</dbReference>
<evidence type="ECO:0000256" key="1">
    <source>
        <dbReference type="ARBA" id="ARBA00010716"/>
    </source>
</evidence>
<evidence type="ECO:0000259" key="6">
    <source>
        <dbReference type="Pfam" id="PF01979"/>
    </source>
</evidence>
<feature type="domain" description="Amidohydrolase-related" evidence="6">
    <location>
        <begin position="69"/>
        <end position="402"/>
    </location>
</feature>
<dbReference type="Proteomes" id="UP000790580">
    <property type="component" value="Unassembled WGS sequence"/>
</dbReference>
<accession>A0ABS6JTZ1</accession>
<dbReference type="PIRSF" id="PIRSF038994">
    <property type="entry name" value="NagA"/>
    <property type="match status" value="1"/>
</dbReference>
<dbReference type="RefSeq" id="WP_088076618.1">
    <property type="nucleotide sequence ID" value="NZ_JAHQCR010000036.1"/>
</dbReference>
<dbReference type="PANTHER" id="PTHR11113">
    <property type="entry name" value="N-ACETYLGLUCOSAMINE-6-PHOSPHATE DEACETYLASE"/>
    <property type="match status" value="1"/>
</dbReference>
<dbReference type="EC" id="3.5.1.25" evidence="7"/>
<keyword evidence="4 5" id="KW-0119">Carbohydrate metabolism</keyword>
<evidence type="ECO:0000313" key="8">
    <source>
        <dbReference type="Proteomes" id="UP000790580"/>
    </source>
</evidence>
<keyword evidence="2" id="KW-0479">Metal-binding</keyword>
<dbReference type="InterPro" id="IPR032466">
    <property type="entry name" value="Metal_Hydrolase"/>
</dbReference>
<dbReference type="Gene3D" id="2.30.40.10">
    <property type="entry name" value="Urease, subunit C, domain 1"/>
    <property type="match status" value="1"/>
</dbReference>
<evidence type="ECO:0000256" key="4">
    <source>
        <dbReference type="ARBA" id="ARBA00023277"/>
    </source>
</evidence>
<sequence>MNLNEILLTNGKIYTGKGFLPGSVHIINGKIVNVWTGSNLEIEQQETASQPPHTTTKGNVETIDLLGNYLVPGFIDVHIHGGNGYDVMQATSPQEINEISIFLAKHGTTTFFPTTLTAPREDIEASLTNITEAKEQGTEGASIAGVHLEGPFINEKRAGAQNSAHIRNPSIEELKRYQYIFKNQVKLLTIAPEMPGALECIQYAVGEGIVCSVGHSDATMNMVKSAINHGLSHVTHLFNGMRPLHHREPGVAGAALMLDSLTVELISDGIHVHPDVLDYICKAKPRENIILISDATSAAGLGDGEECHLGGLPCFIKNGEVRLQKTGDLAGSCLTLDKALRNMMRFTNESLEAVIPLLTENPARKMGLGDMIGAIKEGYDADLVVLNEDYYVLKTFVKGREV</sequence>
<comment type="caution">
    <text evidence="7">The sequence shown here is derived from an EMBL/GenBank/DDBJ whole genome shotgun (WGS) entry which is preliminary data.</text>
</comment>
<keyword evidence="8" id="KW-1185">Reference proteome</keyword>
<dbReference type="SUPFAM" id="SSF51338">
    <property type="entry name" value="Composite domain of metallo-dependent hydrolases"/>
    <property type="match status" value="1"/>
</dbReference>
<dbReference type="EMBL" id="JAHQCR010000036">
    <property type="protein sequence ID" value="MBU9721546.1"/>
    <property type="molecule type" value="Genomic_DNA"/>
</dbReference>
<dbReference type="SUPFAM" id="SSF51556">
    <property type="entry name" value="Metallo-dependent hydrolases"/>
    <property type="match status" value="1"/>
</dbReference>
<evidence type="ECO:0000313" key="7">
    <source>
        <dbReference type="EMBL" id="MBU9721546.1"/>
    </source>
</evidence>
<reference evidence="7 8" key="1">
    <citation type="submission" date="2021-06" db="EMBL/GenBank/DDBJ databases">
        <title>Bacillus sp. RD4P76, an endophyte from a halophyte.</title>
        <authorList>
            <person name="Sun J.-Q."/>
        </authorList>
    </citation>
    <scope>NUCLEOTIDE SEQUENCE [LARGE SCALE GENOMIC DNA]</scope>
    <source>
        <strain evidence="7 8">JCM 17098</strain>
    </source>
</reference>
<dbReference type="NCBIfam" id="TIGR00221">
    <property type="entry name" value="nagA"/>
    <property type="match status" value="1"/>
</dbReference>
<evidence type="ECO:0000256" key="2">
    <source>
        <dbReference type="ARBA" id="ARBA00022723"/>
    </source>
</evidence>
<dbReference type="InterPro" id="IPR011059">
    <property type="entry name" value="Metal-dep_hydrolase_composite"/>
</dbReference>
<dbReference type="CDD" id="cd00854">
    <property type="entry name" value="NagA"/>
    <property type="match status" value="1"/>
</dbReference>